<gene>
    <name evidence="2" type="ORF">AB205_0193490</name>
</gene>
<feature type="region of interest" description="Disordered" evidence="1">
    <location>
        <begin position="34"/>
        <end position="90"/>
    </location>
</feature>
<dbReference type="OrthoDB" id="10251342at2759"/>
<feature type="compositionally biased region" description="Polar residues" evidence="1">
    <location>
        <begin position="44"/>
        <end position="59"/>
    </location>
</feature>
<dbReference type="AlphaFoldDB" id="A0A2G9RWP9"/>
<proteinExistence type="predicted"/>
<organism evidence="2">
    <name type="scientific">Aquarana catesbeiana</name>
    <name type="common">American bullfrog</name>
    <name type="synonym">Rana catesbeiana</name>
    <dbReference type="NCBI Taxonomy" id="8400"/>
    <lineage>
        <taxon>Eukaryota</taxon>
        <taxon>Metazoa</taxon>
        <taxon>Chordata</taxon>
        <taxon>Craniata</taxon>
        <taxon>Vertebrata</taxon>
        <taxon>Euteleostomi</taxon>
        <taxon>Amphibia</taxon>
        <taxon>Batrachia</taxon>
        <taxon>Anura</taxon>
        <taxon>Neobatrachia</taxon>
        <taxon>Ranoidea</taxon>
        <taxon>Ranidae</taxon>
        <taxon>Aquarana</taxon>
    </lineage>
</organism>
<dbReference type="EMBL" id="KV932564">
    <property type="protein sequence ID" value="PIO32330.1"/>
    <property type="molecule type" value="Genomic_DNA"/>
</dbReference>
<evidence type="ECO:0000256" key="1">
    <source>
        <dbReference type="SAM" id="MobiDB-lite"/>
    </source>
</evidence>
<accession>A0A2G9RWP9</accession>
<name>A0A2G9RWP9_AQUCT</name>
<evidence type="ECO:0000313" key="2">
    <source>
        <dbReference type="EMBL" id="PIO32330.1"/>
    </source>
</evidence>
<reference evidence="2" key="1">
    <citation type="submission" date="2017-08" db="EMBL/GenBank/DDBJ databases">
        <title>Assembly of the North American Bullfrog Genome.</title>
        <authorList>
            <person name="Warren R.L."/>
            <person name="Vandervalk B.P."/>
            <person name="Kucuk E."/>
            <person name="Birol I."/>
            <person name="Helbing C."/>
            <person name="Pandoh P."/>
            <person name="Behsaz B."/>
            <person name="Mohamadi H."/>
            <person name="Chu J."/>
            <person name="Jackman S."/>
            <person name="Hammond S.A."/>
            <person name="Veldhoen N."/>
            <person name="Kirk H."/>
            <person name="Zhao Y."/>
            <person name="Coope R."/>
            <person name="Pleasance S."/>
            <person name="Moore R."/>
            <person name="Holt R."/>
        </authorList>
    </citation>
    <scope>NUCLEOTIDE SEQUENCE</scope>
    <source>
        <strain evidence="2">Bruno</strain>
        <tissue evidence="2">Liver</tissue>
    </source>
</reference>
<sequence length="90" mass="10286">MFTFLVTAKKEQCKKKKIKYGKIFVFFFKAPLSPGVRPAKKMHTQQQHLTSPSPLSEQRGTCHPPAQRRSMARFPAEPADSTRGGLRFHE</sequence>
<protein>
    <submittedName>
        <fullName evidence="2">Uncharacterized protein</fullName>
    </submittedName>
</protein>